<gene>
    <name evidence="1" type="ORF">BJY01DRAFT_227702</name>
</gene>
<evidence type="ECO:0000313" key="1">
    <source>
        <dbReference type="EMBL" id="KAL2829851.1"/>
    </source>
</evidence>
<comment type="caution">
    <text evidence="1">The sequence shown here is derived from an EMBL/GenBank/DDBJ whole genome shotgun (WGS) entry which is preliminary data.</text>
</comment>
<dbReference type="Proteomes" id="UP001610446">
    <property type="component" value="Unassembled WGS sequence"/>
</dbReference>
<evidence type="ECO:0000313" key="2">
    <source>
        <dbReference type="Proteomes" id="UP001610446"/>
    </source>
</evidence>
<dbReference type="EMBL" id="JBFXLU010000322">
    <property type="protein sequence ID" value="KAL2829851.1"/>
    <property type="molecule type" value="Genomic_DNA"/>
</dbReference>
<keyword evidence="2" id="KW-1185">Reference proteome</keyword>
<accession>A0ABR4IQ00</accession>
<proteinExistence type="predicted"/>
<organism evidence="1 2">
    <name type="scientific">Aspergillus pseudoustus</name>
    <dbReference type="NCBI Taxonomy" id="1810923"/>
    <lineage>
        <taxon>Eukaryota</taxon>
        <taxon>Fungi</taxon>
        <taxon>Dikarya</taxon>
        <taxon>Ascomycota</taxon>
        <taxon>Pezizomycotina</taxon>
        <taxon>Eurotiomycetes</taxon>
        <taxon>Eurotiomycetidae</taxon>
        <taxon>Eurotiales</taxon>
        <taxon>Aspergillaceae</taxon>
        <taxon>Aspergillus</taxon>
        <taxon>Aspergillus subgen. Nidulantes</taxon>
    </lineage>
</organism>
<sequence>MSKKHTILSEITPLLLLYPPTYFLHALIFVSGSRGLGTHQLEHDIPYHIYLFCLSLISSSHQRFIISDSFISVLQVSVRFQPLLLPASATSADWMLCSIHLRRVPPCHREDWCFLLLSVVLFLPAGDLSL</sequence>
<reference evidence="1 2" key="1">
    <citation type="submission" date="2024-07" db="EMBL/GenBank/DDBJ databases">
        <title>Section-level genome sequencing and comparative genomics of Aspergillus sections Usti and Cavernicolus.</title>
        <authorList>
            <consortium name="Lawrence Berkeley National Laboratory"/>
            <person name="Nybo J.L."/>
            <person name="Vesth T.C."/>
            <person name="Theobald S."/>
            <person name="Frisvad J.C."/>
            <person name="Larsen T.O."/>
            <person name="Kjaerboelling I."/>
            <person name="Rothschild-Mancinelli K."/>
            <person name="Lyhne E.K."/>
            <person name="Kogle M.E."/>
            <person name="Barry K."/>
            <person name="Clum A."/>
            <person name="Na H."/>
            <person name="Ledsgaard L."/>
            <person name="Lin J."/>
            <person name="Lipzen A."/>
            <person name="Kuo A."/>
            <person name="Riley R."/>
            <person name="Mondo S."/>
            <person name="Labutti K."/>
            <person name="Haridas S."/>
            <person name="Pangalinan J."/>
            <person name="Salamov A.A."/>
            <person name="Simmons B.A."/>
            <person name="Magnuson J.K."/>
            <person name="Chen J."/>
            <person name="Drula E."/>
            <person name="Henrissat B."/>
            <person name="Wiebenga A."/>
            <person name="Lubbers R.J."/>
            <person name="Gomes A.C."/>
            <person name="Makela M.R."/>
            <person name="Stajich J."/>
            <person name="Grigoriev I.V."/>
            <person name="Mortensen U.H."/>
            <person name="De Vries R.P."/>
            <person name="Baker S.E."/>
            <person name="Andersen M.R."/>
        </authorList>
    </citation>
    <scope>NUCLEOTIDE SEQUENCE [LARGE SCALE GENOMIC DNA]</scope>
    <source>
        <strain evidence="1 2">CBS 123904</strain>
    </source>
</reference>
<protein>
    <submittedName>
        <fullName evidence="1">Uncharacterized protein</fullName>
    </submittedName>
</protein>
<name>A0ABR4IQ00_9EURO</name>